<dbReference type="Gene3D" id="3.10.450.50">
    <property type="match status" value="1"/>
</dbReference>
<evidence type="ECO:0000313" key="3">
    <source>
        <dbReference type="Proteomes" id="UP000184532"/>
    </source>
</evidence>
<dbReference type="AlphaFoldDB" id="A0A1M5IMR9"/>
<proteinExistence type="predicted"/>
<accession>A0A1M5IMR9</accession>
<dbReference type="EMBL" id="FQWL01000001">
    <property type="protein sequence ID" value="SHG29618.1"/>
    <property type="molecule type" value="Genomic_DNA"/>
</dbReference>
<dbReference type="OrthoDB" id="8754772at2"/>
<sequence>MKQLLFLFLFTLGFLSHAQNQKYQTVEETVNTMLEVISVEIGEEPDWDTYRNLFLPTAQKILLNPKAKNPSNRARSFSVEEFIRYVGPLYGRDGFDEVVTGLTVNEFNGVANAFQSYHAKNLTGTYDKKGINCYQLVWVDGRWWIASTTWAAENEEHKIPEKYLNASK</sequence>
<feature type="signal peptide" evidence="1">
    <location>
        <begin position="1"/>
        <end position="18"/>
    </location>
</feature>
<reference evidence="3" key="1">
    <citation type="submission" date="2016-11" db="EMBL/GenBank/DDBJ databases">
        <authorList>
            <person name="Varghese N."/>
            <person name="Submissions S."/>
        </authorList>
    </citation>
    <scope>NUCLEOTIDE SEQUENCE [LARGE SCALE GENOMIC DNA]</scope>
    <source>
        <strain evidence="3">DSM 22638</strain>
    </source>
</reference>
<dbReference type="SUPFAM" id="SSF54427">
    <property type="entry name" value="NTF2-like"/>
    <property type="match status" value="1"/>
</dbReference>
<dbReference type="Proteomes" id="UP000184532">
    <property type="component" value="Unassembled WGS sequence"/>
</dbReference>
<dbReference type="STRING" id="570519.SAMN04488116_0815"/>
<name>A0A1M5IMR9_9FLAO</name>
<dbReference type="RefSeq" id="WP_084732528.1">
    <property type="nucleotide sequence ID" value="NZ_FQWL01000001.1"/>
</dbReference>
<feature type="chain" id="PRO_5012274057" description="DUF4440 domain-containing protein" evidence="1">
    <location>
        <begin position="19"/>
        <end position="168"/>
    </location>
</feature>
<gene>
    <name evidence="2" type="ORF">SAMN04488116_0815</name>
</gene>
<keyword evidence="3" id="KW-1185">Reference proteome</keyword>
<dbReference type="InterPro" id="IPR032710">
    <property type="entry name" value="NTF2-like_dom_sf"/>
</dbReference>
<protein>
    <recommendedName>
        <fullName evidence="4">DUF4440 domain-containing protein</fullName>
    </recommendedName>
</protein>
<evidence type="ECO:0000256" key="1">
    <source>
        <dbReference type="SAM" id="SignalP"/>
    </source>
</evidence>
<organism evidence="2 3">
    <name type="scientific">Flagellimonas flava</name>
    <dbReference type="NCBI Taxonomy" id="570519"/>
    <lineage>
        <taxon>Bacteria</taxon>
        <taxon>Pseudomonadati</taxon>
        <taxon>Bacteroidota</taxon>
        <taxon>Flavobacteriia</taxon>
        <taxon>Flavobacteriales</taxon>
        <taxon>Flavobacteriaceae</taxon>
        <taxon>Flagellimonas</taxon>
    </lineage>
</organism>
<keyword evidence="1" id="KW-0732">Signal</keyword>
<evidence type="ECO:0008006" key="4">
    <source>
        <dbReference type="Google" id="ProtNLM"/>
    </source>
</evidence>
<evidence type="ECO:0000313" key="2">
    <source>
        <dbReference type="EMBL" id="SHG29618.1"/>
    </source>
</evidence>